<keyword evidence="3" id="KW-1185">Reference proteome</keyword>
<feature type="transmembrane region" description="Helical" evidence="1">
    <location>
        <begin position="59"/>
        <end position="77"/>
    </location>
</feature>
<reference evidence="3" key="1">
    <citation type="journal article" date="2019" name="Int. J. Syst. Evol. Microbiol.">
        <title>The Global Catalogue of Microorganisms (GCM) 10K type strain sequencing project: providing services to taxonomists for standard genome sequencing and annotation.</title>
        <authorList>
            <consortium name="The Broad Institute Genomics Platform"/>
            <consortium name="The Broad Institute Genome Sequencing Center for Infectious Disease"/>
            <person name="Wu L."/>
            <person name="Ma J."/>
        </authorList>
    </citation>
    <scope>NUCLEOTIDE SEQUENCE [LARGE SCALE GENOMIC DNA]</scope>
    <source>
        <strain evidence="3">CGMCC 4.7177</strain>
    </source>
</reference>
<keyword evidence="1" id="KW-0472">Membrane</keyword>
<dbReference type="RefSeq" id="WP_381540007.1">
    <property type="nucleotide sequence ID" value="NZ_JBHUGI010000037.1"/>
</dbReference>
<evidence type="ECO:0000256" key="1">
    <source>
        <dbReference type="SAM" id="Phobius"/>
    </source>
</evidence>
<evidence type="ECO:0000313" key="2">
    <source>
        <dbReference type="EMBL" id="MFD1929662.1"/>
    </source>
</evidence>
<name>A0ABW4SJC4_9BACL</name>
<gene>
    <name evidence="2" type="ORF">ACFSFY_16605</name>
</gene>
<sequence length="269" mass="30073">MEKTLKKGSWKGLFQKEWMFSKWEVLTLILLNSAVVTLLPFGIKSAVDIPQDFSDGMSIFTGLWLVVHIFLGLKLLFTSLKGEMNRPDVWLHSPASIYQIVGVKALFAAFVNAIMLSVGGGLLGISWYLNEANRILSLTDGTLVLISILIKIFLISIVVMMTGFLFLSIYYVVRSRYRNFTALIILLLFFVGALLLEKVRILNVFSALTDFGPVRLTNANFYDETNHNLFSLLVPDGVIFTIGGLFVYGGITAVLFILGAVLLEKKVRY</sequence>
<feature type="transmembrane region" description="Helical" evidence="1">
    <location>
        <begin position="20"/>
        <end position="39"/>
    </location>
</feature>
<feature type="transmembrane region" description="Helical" evidence="1">
    <location>
        <begin position="105"/>
        <end position="128"/>
    </location>
</feature>
<proteinExistence type="predicted"/>
<feature type="transmembrane region" description="Helical" evidence="1">
    <location>
        <begin position="180"/>
        <end position="196"/>
    </location>
</feature>
<comment type="caution">
    <text evidence="2">The sequence shown here is derived from an EMBL/GenBank/DDBJ whole genome shotgun (WGS) entry which is preliminary data.</text>
</comment>
<feature type="transmembrane region" description="Helical" evidence="1">
    <location>
        <begin position="148"/>
        <end position="173"/>
    </location>
</feature>
<dbReference type="EMBL" id="JBHUGI010000037">
    <property type="protein sequence ID" value="MFD1929662.1"/>
    <property type="molecule type" value="Genomic_DNA"/>
</dbReference>
<keyword evidence="1" id="KW-0812">Transmembrane</keyword>
<evidence type="ECO:0000313" key="3">
    <source>
        <dbReference type="Proteomes" id="UP001597218"/>
    </source>
</evidence>
<protein>
    <recommendedName>
        <fullName evidence="4">ABC-2 type transport system permease protein</fullName>
    </recommendedName>
</protein>
<evidence type="ECO:0008006" key="4">
    <source>
        <dbReference type="Google" id="ProtNLM"/>
    </source>
</evidence>
<keyword evidence="1" id="KW-1133">Transmembrane helix</keyword>
<accession>A0ABW4SJC4</accession>
<feature type="transmembrane region" description="Helical" evidence="1">
    <location>
        <begin position="238"/>
        <end position="263"/>
    </location>
</feature>
<dbReference type="Proteomes" id="UP001597218">
    <property type="component" value="Unassembled WGS sequence"/>
</dbReference>
<organism evidence="2 3">
    <name type="scientific">Sporosarcina siberiensis</name>
    <dbReference type="NCBI Taxonomy" id="1365606"/>
    <lineage>
        <taxon>Bacteria</taxon>
        <taxon>Bacillati</taxon>
        <taxon>Bacillota</taxon>
        <taxon>Bacilli</taxon>
        <taxon>Bacillales</taxon>
        <taxon>Caryophanaceae</taxon>
        <taxon>Sporosarcina</taxon>
    </lineage>
</organism>